<dbReference type="STRING" id="1810919.A0A3D8RYQ1"/>
<evidence type="ECO:0000313" key="2">
    <source>
        <dbReference type="EMBL" id="RDW78961.1"/>
    </source>
</evidence>
<evidence type="ECO:0000313" key="3">
    <source>
        <dbReference type="Proteomes" id="UP000256690"/>
    </source>
</evidence>
<dbReference type="Proteomes" id="UP000256690">
    <property type="component" value="Unassembled WGS sequence"/>
</dbReference>
<organism evidence="2 3">
    <name type="scientific">Aspergillus mulundensis</name>
    <dbReference type="NCBI Taxonomy" id="1810919"/>
    <lineage>
        <taxon>Eukaryota</taxon>
        <taxon>Fungi</taxon>
        <taxon>Dikarya</taxon>
        <taxon>Ascomycota</taxon>
        <taxon>Pezizomycotina</taxon>
        <taxon>Eurotiomycetes</taxon>
        <taxon>Eurotiomycetidae</taxon>
        <taxon>Eurotiales</taxon>
        <taxon>Aspergillaceae</taxon>
        <taxon>Aspergillus</taxon>
        <taxon>Aspergillus subgen. Nidulantes</taxon>
    </lineage>
</organism>
<dbReference type="OrthoDB" id="3437405at2759"/>
<dbReference type="EMBL" id="PVWQ01000006">
    <property type="protein sequence ID" value="RDW78961.1"/>
    <property type="molecule type" value="Genomic_DNA"/>
</dbReference>
<feature type="region of interest" description="Disordered" evidence="1">
    <location>
        <begin position="459"/>
        <end position="486"/>
    </location>
</feature>
<gene>
    <name evidence="2" type="ORF">DSM5745_05813</name>
</gene>
<protein>
    <submittedName>
        <fullName evidence="2">Uncharacterized protein</fullName>
    </submittedName>
</protein>
<dbReference type="AlphaFoldDB" id="A0A3D8RYQ1"/>
<dbReference type="GeneID" id="38116183"/>
<sequence>MAPRRQTPIYKHMDAAGQLAITHVHNANQDLSLVDRLIEPQTIAHFLSFCCEGTLPNGKTTSLELLKGKELSLLEQKPETDESPFHFMDRIMSRIGSLEDDARMCVVGRNIWSVKNRLWAGMIPLSEQRWKEKGLDRPDNFDIAAQYLSAVVAVFEYLNRPRVQDNMRDTFNLISQHWGEFEAFVNSRREGRPVGIRKLWTEFIQAHFEVITERAHRWVLVHVNTLREPLIRDLTTYRPANLDEVDSVQWRLTDRLHILAEIAGVADYTIMLPMHGYYGYTTPPIPSGVLPTLRSPKWDVRNEAYGPYMKSLTRGQMIQQTLERREREGPRVHHVADPVEFQRTTRVQLGCQARARREIRGDPVEPVPKEPWIPDVMRSIKTETSRVGFVIYRLTYGQSEAEWSAFREKFEAHVSDWGRGQTGSAVLKPHLMLEWRDGKELGIPEGGIEAAKKHYLDTYPDSEGEDVESPQPPEDSESSDSDSSTPLTLISSINRRAFLAVDLASYTSYTSKTYTPCSPDIPPGDFTGFILAIDPDFDPAEGPDRPDETPGFFGQLRVLGSLLWGDLFGMLASQCAILEDLWPLALDHPDNVYAGPLVPLVTKAWRVHNGIRGVLMNEMMGYVRARLEGRVWPSSSASATATSTAQQADTTTNTNTATGTGSSTSSAPPPPLDSDQTSLRIWMMFQYARSLRGRGQTRQAIIVESMIRAPRGAMPDMADVARRMELEGIPVSAGELEREVHAMGRDQGCPMQ</sequence>
<name>A0A3D8RYQ1_9EURO</name>
<feature type="compositionally biased region" description="Acidic residues" evidence="1">
    <location>
        <begin position="460"/>
        <end position="480"/>
    </location>
</feature>
<dbReference type="RefSeq" id="XP_026603661.1">
    <property type="nucleotide sequence ID" value="XM_026747829.1"/>
</dbReference>
<accession>A0A3D8RYQ1</accession>
<comment type="caution">
    <text evidence="2">The sequence shown here is derived from an EMBL/GenBank/DDBJ whole genome shotgun (WGS) entry which is preliminary data.</text>
</comment>
<feature type="region of interest" description="Disordered" evidence="1">
    <location>
        <begin position="638"/>
        <end position="675"/>
    </location>
</feature>
<reference evidence="2 3" key="1">
    <citation type="journal article" date="2018" name="IMA Fungus">
        <title>IMA Genome-F 9: Draft genome sequence of Annulohypoxylon stygium, Aspergillus mulundensis, Berkeleyomyces basicola (syn. Thielaviopsis basicola), Ceratocystis smalleyi, two Cercospora beticola strains, Coleophoma cylindrospora, Fusarium fracticaudum, Phialophora cf. hyalina, and Morchella septimelata.</title>
        <authorList>
            <person name="Wingfield B.D."/>
            <person name="Bills G.F."/>
            <person name="Dong Y."/>
            <person name="Huang W."/>
            <person name="Nel W.J."/>
            <person name="Swalarsk-Parry B.S."/>
            <person name="Vaghefi N."/>
            <person name="Wilken P.M."/>
            <person name="An Z."/>
            <person name="de Beer Z.W."/>
            <person name="De Vos L."/>
            <person name="Chen L."/>
            <person name="Duong T.A."/>
            <person name="Gao Y."/>
            <person name="Hammerbacher A."/>
            <person name="Kikkert J.R."/>
            <person name="Li Y."/>
            <person name="Li H."/>
            <person name="Li K."/>
            <person name="Li Q."/>
            <person name="Liu X."/>
            <person name="Ma X."/>
            <person name="Naidoo K."/>
            <person name="Pethybridge S.J."/>
            <person name="Sun J."/>
            <person name="Steenkamp E.T."/>
            <person name="van der Nest M.A."/>
            <person name="van Wyk S."/>
            <person name="Wingfield M.J."/>
            <person name="Xiong C."/>
            <person name="Yue Q."/>
            <person name="Zhang X."/>
        </authorList>
    </citation>
    <scope>NUCLEOTIDE SEQUENCE [LARGE SCALE GENOMIC DNA]</scope>
    <source>
        <strain evidence="2 3">DSM 5745</strain>
    </source>
</reference>
<feature type="compositionally biased region" description="Low complexity" evidence="1">
    <location>
        <begin position="638"/>
        <end position="666"/>
    </location>
</feature>
<evidence type="ECO:0000256" key="1">
    <source>
        <dbReference type="SAM" id="MobiDB-lite"/>
    </source>
</evidence>
<keyword evidence="3" id="KW-1185">Reference proteome</keyword>
<proteinExistence type="predicted"/>